<gene>
    <name evidence="2" type="ORF">Sfulv_48700</name>
</gene>
<keyword evidence="3" id="KW-1185">Reference proteome</keyword>
<reference evidence="2 3" key="1">
    <citation type="submission" date="2020-05" db="EMBL/GenBank/DDBJ databases">
        <title>Whole genome shotgun sequence of Streptomyces fulvorobeus NBRC 15897.</title>
        <authorList>
            <person name="Komaki H."/>
            <person name="Tamura T."/>
        </authorList>
    </citation>
    <scope>NUCLEOTIDE SEQUENCE [LARGE SCALE GENOMIC DNA]</scope>
    <source>
        <strain evidence="2 3">NBRC 15897</strain>
    </source>
</reference>
<dbReference type="Proteomes" id="UP000498980">
    <property type="component" value="Unassembled WGS sequence"/>
</dbReference>
<dbReference type="EMBL" id="BLWC01000001">
    <property type="protein sequence ID" value="GFN00060.1"/>
    <property type="molecule type" value="Genomic_DNA"/>
</dbReference>
<feature type="region of interest" description="Disordered" evidence="1">
    <location>
        <begin position="71"/>
        <end position="101"/>
    </location>
</feature>
<protein>
    <submittedName>
        <fullName evidence="2">Uncharacterized protein</fullName>
    </submittedName>
</protein>
<evidence type="ECO:0000256" key="1">
    <source>
        <dbReference type="SAM" id="MobiDB-lite"/>
    </source>
</evidence>
<name>A0A7J0CC36_9ACTN</name>
<proteinExistence type="predicted"/>
<dbReference type="AlphaFoldDB" id="A0A7J0CC36"/>
<accession>A0A7J0CC36</accession>
<feature type="compositionally biased region" description="Basic and acidic residues" evidence="1">
    <location>
        <begin position="71"/>
        <end position="86"/>
    </location>
</feature>
<feature type="region of interest" description="Disordered" evidence="1">
    <location>
        <begin position="1"/>
        <end position="21"/>
    </location>
</feature>
<evidence type="ECO:0000313" key="3">
    <source>
        <dbReference type="Proteomes" id="UP000498980"/>
    </source>
</evidence>
<evidence type="ECO:0000313" key="2">
    <source>
        <dbReference type="EMBL" id="GFN00060.1"/>
    </source>
</evidence>
<comment type="caution">
    <text evidence="2">The sequence shown here is derived from an EMBL/GenBank/DDBJ whole genome shotgun (WGS) entry which is preliminary data.</text>
</comment>
<sequence>MVAYEVDPPAVAPEGGHSVGVAGDEALTRTEWVALPGEHPVAESFRQIEQAVRIGDEGAVTAVAHGGGCAREEFGEGTGEGDRDGGRAAAGQNLTACRGAC</sequence>
<organism evidence="2 3">
    <name type="scientific">Streptomyces fulvorobeus</name>
    <dbReference type="NCBI Taxonomy" id="284028"/>
    <lineage>
        <taxon>Bacteria</taxon>
        <taxon>Bacillati</taxon>
        <taxon>Actinomycetota</taxon>
        <taxon>Actinomycetes</taxon>
        <taxon>Kitasatosporales</taxon>
        <taxon>Streptomycetaceae</taxon>
        <taxon>Streptomyces</taxon>
    </lineage>
</organism>